<evidence type="ECO:0000256" key="1">
    <source>
        <dbReference type="SAM" id="Phobius"/>
    </source>
</evidence>
<dbReference type="SUPFAM" id="SSF48452">
    <property type="entry name" value="TPR-like"/>
    <property type="match status" value="1"/>
</dbReference>
<feature type="transmembrane region" description="Helical" evidence="1">
    <location>
        <begin position="156"/>
        <end position="177"/>
    </location>
</feature>
<dbReference type="AlphaFoldDB" id="A0A2G4EUV3"/>
<accession>A0A2G4EUV3</accession>
<name>A0A2G4EUV3_9CYAN</name>
<dbReference type="PANTHER" id="PTHR36761">
    <property type="entry name" value="ORF03 PROTEIN"/>
    <property type="match status" value="1"/>
</dbReference>
<protein>
    <recommendedName>
        <fullName evidence="4">Tetratricopeptide repeat protein</fullName>
    </recommendedName>
</protein>
<dbReference type="InterPro" id="IPR011990">
    <property type="entry name" value="TPR-like_helical_dom_sf"/>
</dbReference>
<proteinExistence type="predicted"/>
<sequence>MTSEKLEIVQTEYQTGKIAFESGRYAQAVKSLETARGLVDRNSRLGGEVQMWLVTAYEASGDTESAIALCGKLTRHPRLETRQQAKRLLFILEAPKLSIPPEWMVKIPDLTALEENESSSFQVGPNVSFAKPVTPKRSVVPEPVDLSQVNTQDNRFIWVALIAIFLILGGLFITNGII</sequence>
<evidence type="ECO:0000313" key="2">
    <source>
        <dbReference type="EMBL" id="PHX53319.1"/>
    </source>
</evidence>
<keyword evidence="1" id="KW-0472">Membrane</keyword>
<reference evidence="2" key="1">
    <citation type="submission" date="2017-10" db="EMBL/GenBank/DDBJ databases">
        <title>Draft genome sequence of the planktic cyanobacteria Tychonema bourrellyi isolated from alpine lentic freshwater.</title>
        <authorList>
            <person name="Tett A."/>
            <person name="Armanini F."/>
            <person name="Asnicar F."/>
            <person name="Boscaini A."/>
            <person name="Pasolli E."/>
            <person name="Zolfo M."/>
            <person name="Donati C."/>
            <person name="Salmaso N."/>
            <person name="Segata N."/>
        </authorList>
    </citation>
    <scope>NUCLEOTIDE SEQUENCE</scope>
    <source>
        <strain evidence="2">FEM_GT703</strain>
    </source>
</reference>
<keyword evidence="3" id="KW-1185">Reference proteome</keyword>
<comment type="caution">
    <text evidence="2">The sequence shown here is derived from an EMBL/GenBank/DDBJ whole genome shotgun (WGS) entry which is preliminary data.</text>
</comment>
<dbReference type="RefSeq" id="WP_096831049.1">
    <property type="nucleotide sequence ID" value="NZ_NXIB02000217.1"/>
</dbReference>
<dbReference type="Gene3D" id="1.25.40.10">
    <property type="entry name" value="Tetratricopeptide repeat domain"/>
    <property type="match status" value="1"/>
</dbReference>
<keyword evidence="1" id="KW-0812">Transmembrane</keyword>
<evidence type="ECO:0008006" key="4">
    <source>
        <dbReference type="Google" id="ProtNLM"/>
    </source>
</evidence>
<evidence type="ECO:0000313" key="3">
    <source>
        <dbReference type="Proteomes" id="UP000226442"/>
    </source>
</evidence>
<dbReference type="EMBL" id="NXIB02000217">
    <property type="protein sequence ID" value="PHX53319.1"/>
    <property type="molecule type" value="Genomic_DNA"/>
</dbReference>
<gene>
    <name evidence="2" type="ORF">CP500_022170</name>
</gene>
<dbReference type="PANTHER" id="PTHR36761:SF2">
    <property type="entry name" value="ORF03 PROTEIN"/>
    <property type="match status" value="1"/>
</dbReference>
<keyword evidence="1" id="KW-1133">Transmembrane helix</keyword>
<organism evidence="2 3">
    <name type="scientific">Tychonema bourrellyi FEM_GT703</name>
    <dbReference type="NCBI Taxonomy" id="2040638"/>
    <lineage>
        <taxon>Bacteria</taxon>
        <taxon>Bacillati</taxon>
        <taxon>Cyanobacteriota</taxon>
        <taxon>Cyanophyceae</taxon>
        <taxon>Oscillatoriophycideae</taxon>
        <taxon>Oscillatoriales</taxon>
        <taxon>Microcoleaceae</taxon>
        <taxon>Tychonema</taxon>
    </lineage>
</organism>
<dbReference type="OrthoDB" id="510804at2"/>
<dbReference type="Proteomes" id="UP000226442">
    <property type="component" value="Unassembled WGS sequence"/>
</dbReference>